<dbReference type="GeneTree" id="ENSGT00940000155515"/>
<keyword evidence="2" id="KW-0175">Coiled coil</keyword>
<reference evidence="5" key="2">
    <citation type="submission" date="2025-08" db="UniProtKB">
        <authorList>
            <consortium name="Ensembl"/>
        </authorList>
    </citation>
    <scope>IDENTIFICATION</scope>
</reference>
<dbReference type="PANTHER" id="PTHR45857:SF5">
    <property type="entry name" value="FORMIN-LIKE PROTEIN 2"/>
    <property type="match status" value="1"/>
</dbReference>
<dbReference type="SUPFAM" id="SSF101447">
    <property type="entry name" value="Formin homology 2 domain (FH2 domain)"/>
    <property type="match status" value="1"/>
</dbReference>
<dbReference type="AlphaFoldDB" id="H3AJ38"/>
<organism evidence="5 6">
    <name type="scientific">Latimeria chalumnae</name>
    <name type="common">Coelacanth</name>
    <dbReference type="NCBI Taxonomy" id="7897"/>
    <lineage>
        <taxon>Eukaryota</taxon>
        <taxon>Metazoa</taxon>
        <taxon>Chordata</taxon>
        <taxon>Craniata</taxon>
        <taxon>Vertebrata</taxon>
        <taxon>Euteleostomi</taxon>
        <taxon>Coelacanthiformes</taxon>
        <taxon>Coelacanthidae</taxon>
        <taxon>Latimeria</taxon>
    </lineage>
</organism>
<feature type="region of interest" description="Disordered" evidence="3">
    <location>
        <begin position="382"/>
        <end position="402"/>
    </location>
</feature>
<dbReference type="EMBL" id="AFYH01126297">
    <property type="status" value="NOT_ANNOTATED_CDS"/>
    <property type="molecule type" value="Genomic_DNA"/>
</dbReference>
<comment type="similarity">
    <text evidence="1">Belongs to the formin homology family.</text>
</comment>
<dbReference type="EMBL" id="AFYH01126296">
    <property type="status" value="NOT_ANNOTATED_CDS"/>
    <property type="molecule type" value="Genomic_DNA"/>
</dbReference>
<dbReference type="GO" id="GO:0051015">
    <property type="term" value="F:actin filament binding"/>
    <property type="evidence" value="ECO:0007669"/>
    <property type="project" value="TreeGrafter"/>
</dbReference>
<dbReference type="EMBL" id="AFYH01126300">
    <property type="status" value="NOT_ANNOTATED_CDS"/>
    <property type="molecule type" value="Genomic_DNA"/>
</dbReference>
<proteinExistence type="inferred from homology"/>
<dbReference type="Ensembl" id="ENSLACT00000009733.1">
    <property type="protein sequence ID" value="ENSLACP00000009659.1"/>
    <property type="gene ID" value="ENSLACG00000008518.1"/>
</dbReference>
<evidence type="ECO:0000256" key="2">
    <source>
        <dbReference type="SAM" id="Coils"/>
    </source>
</evidence>
<dbReference type="InterPro" id="IPR015425">
    <property type="entry name" value="FH2_Formin"/>
</dbReference>
<dbReference type="EMBL" id="AFYH01126298">
    <property type="status" value="NOT_ANNOTATED_CDS"/>
    <property type="molecule type" value="Genomic_DNA"/>
</dbReference>
<dbReference type="EMBL" id="AFYH01126304">
    <property type="status" value="NOT_ANNOTATED_CDS"/>
    <property type="molecule type" value="Genomic_DNA"/>
</dbReference>
<dbReference type="Proteomes" id="UP000008672">
    <property type="component" value="Unassembled WGS sequence"/>
</dbReference>
<dbReference type="EMBL" id="AFYH01126299">
    <property type="status" value="NOT_ANNOTATED_CDS"/>
    <property type="molecule type" value="Genomic_DNA"/>
</dbReference>
<dbReference type="Pfam" id="PF02181">
    <property type="entry name" value="FH2"/>
    <property type="match status" value="1"/>
</dbReference>
<dbReference type="EMBL" id="AFYH01126302">
    <property type="status" value="NOT_ANNOTATED_CDS"/>
    <property type="molecule type" value="Genomic_DNA"/>
</dbReference>
<dbReference type="InterPro" id="IPR043592">
    <property type="entry name" value="FMNL_animal"/>
</dbReference>
<dbReference type="GO" id="GO:0030866">
    <property type="term" value="P:cortical actin cytoskeleton organization"/>
    <property type="evidence" value="ECO:0007669"/>
    <property type="project" value="TreeGrafter"/>
</dbReference>
<evidence type="ECO:0000313" key="5">
    <source>
        <dbReference type="Ensembl" id="ENSLACP00000009659.1"/>
    </source>
</evidence>
<dbReference type="InterPro" id="IPR042201">
    <property type="entry name" value="FH2_Formin_sf"/>
</dbReference>
<evidence type="ECO:0000256" key="1">
    <source>
        <dbReference type="ARBA" id="ARBA00023449"/>
    </source>
</evidence>
<dbReference type="SMART" id="SM00498">
    <property type="entry name" value="FH2"/>
    <property type="match status" value="1"/>
</dbReference>
<dbReference type="EMBL" id="AFYH01126305">
    <property type="status" value="NOT_ANNOTATED_CDS"/>
    <property type="molecule type" value="Genomic_DNA"/>
</dbReference>
<gene>
    <name evidence="5" type="primary">FMNL2</name>
</gene>
<dbReference type="EMBL" id="AFYH01126303">
    <property type="status" value="NOT_ANNOTATED_CDS"/>
    <property type="molecule type" value="Genomic_DNA"/>
</dbReference>
<dbReference type="GO" id="GO:0016477">
    <property type="term" value="P:cell migration"/>
    <property type="evidence" value="ECO:0007669"/>
    <property type="project" value="TreeGrafter"/>
</dbReference>
<dbReference type="PANTHER" id="PTHR45857">
    <property type="entry name" value="FORMIN-LIKE PROTEIN"/>
    <property type="match status" value="1"/>
</dbReference>
<reference evidence="5" key="3">
    <citation type="submission" date="2025-09" db="UniProtKB">
        <authorList>
            <consortium name="Ensembl"/>
        </authorList>
    </citation>
    <scope>IDENTIFICATION</scope>
</reference>
<feature type="domain" description="FH2" evidence="4">
    <location>
        <begin position="1"/>
        <end position="383"/>
    </location>
</feature>
<evidence type="ECO:0000313" key="6">
    <source>
        <dbReference type="Proteomes" id="UP000008672"/>
    </source>
</evidence>
<dbReference type="HOGENOM" id="CLU_025736_0_0_1"/>
<reference evidence="6" key="1">
    <citation type="submission" date="2011-08" db="EMBL/GenBank/DDBJ databases">
        <title>The draft genome of Latimeria chalumnae.</title>
        <authorList>
            <person name="Di Palma F."/>
            <person name="Alfoldi J."/>
            <person name="Johnson J."/>
            <person name="Berlin A."/>
            <person name="Gnerre S."/>
            <person name="Jaffe D."/>
            <person name="MacCallum I."/>
            <person name="Young S."/>
            <person name="Walker B.J."/>
            <person name="Lander E."/>
            <person name="Lindblad-Toh K."/>
        </authorList>
    </citation>
    <scope>NUCLEOTIDE SEQUENCE [LARGE SCALE GENOMIC DNA]</scope>
    <source>
        <strain evidence="6">Wild caught</strain>
    </source>
</reference>
<dbReference type="GO" id="GO:0008360">
    <property type="term" value="P:regulation of cell shape"/>
    <property type="evidence" value="ECO:0007669"/>
    <property type="project" value="TreeGrafter"/>
</dbReference>
<dbReference type="EMBL" id="AFYH01126301">
    <property type="status" value="NOT_ANNOTATED_CDS"/>
    <property type="molecule type" value="Genomic_DNA"/>
</dbReference>
<name>H3AJ38_LATCH</name>
<feature type="coiled-coil region" evidence="2">
    <location>
        <begin position="272"/>
        <end position="326"/>
    </location>
</feature>
<dbReference type="PROSITE" id="PS51444">
    <property type="entry name" value="FH2"/>
    <property type="match status" value="1"/>
</dbReference>
<dbReference type="GO" id="GO:0005829">
    <property type="term" value="C:cytosol"/>
    <property type="evidence" value="ECO:0007669"/>
    <property type="project" value="TreeGrafter"/>
</dbReference>
<evidence type="ECO:0000259" key="4">
    <source>
        <dbReference type="PROSITE" id="PS51444"/>
    </source>
</evidence>
<sequence length="462" mass="53422">MPVFNWVALKPNQINGTVFNEIDDEGILEQLNVDEFEELFKTKAQGPAIDLTTSKQKKIAHKGCNKITLLDSNRAKNLAITLRKAGKTSEEICKAIQMFDLKTLPVDFVECLMRFLPTESELKALRQYEKEKKPLENLSDEDRFMMLFSKIERLMQKMTIMAFIGNFTESIQMLTPQLHAIIAASVSIKSSQKLKKILEIILALGNYMNSSKRGAVYGFKLQSLDLLLDTKSTDRKQTLLHYIVDVVKEKYFQVFFFYNELHYIEKAAAVSLENVLLDVKELQRGLDLTKREYNMHGHNTILKEFINNNEGKLKKLQDDAKIAQDAYDDVVKYFGENSKTTPPSVFFPVFVRFVKSYKQAEQDNEQRRKQERALMEKLMEQEAMEQEDQKSPSHKTKRQQQELIAELRKRQVKDNRHVYEGKDGAIEDIITALKKNNITKFPNVHSRVRISSSTSVVEDTQS</sequence>
<dbReference type="Bgee" id="ENSLACG00000008518">
    <property type="expression patterns" value="Expressed in pectoral fin and 6 other cell types or tissues"/>
</dbReference>
<accession>H3AJ38</accession>
<evidence type="ECO:0000256" key="3">
    <source>
        <dbReference type="SAM" id="MobiDB-lite"/>
    </source>
</evidence>
<protein>
    <submittedName>
        <fullName evidence="5">Formin like 2</fullName>
    </submittedName>
</protein>
<dbReference type="Gene3D" id="1.20.58.2220">
    <property type="entry name" value="Formin, FH2 domain"/>
    <property type="match status" value="1"/>
</dbReference>
<dbReference type="FunFam" id="1.20.58.2220:FF:000001">
    <property type="entry name" value="Formin-like 1, isoform CRA_c"/>
    <property type="match status" value="1"/>
</dbReference>
<keyword evidence="6" id="KW-1185">Reference proteome</keyword>